<dbReference type="PANTHER" id="PTHR38011">
    <property type="entry name" value="DIHYDROFOLATE REDUCTASE FAMILY PROTEIN (AFU_ORTHOLOGUE AFUA_8G06820)"/>
    <property type="match status" value="1"/>
</dbReference>
<gene>
    <name evidence="6" type="ORF">E6C51_15715</name>
</gene>
<dbReference type="AlphaFoldDB" id="A0A4S3ZRT4"/>
<dbReference type="InterPro" id="IPR050765">
    <property type="entry name" value="Riboflavin_Biosynth_HTPR"/>
</dbReference>
<proteinExistence type="predicted"/>
<feature type="signal peptide" evidence="4">
    <location>
        <begin position="1"/>
        <end position="26"/>
    </location>
</feature>
<dbReference type="InterPro" id="IPR024072">
    <property type="entry name" value="DHFR-like_dom_sf"/>
</dbReference>
<comment type="caution">
    <text evidence="6">The sequence shown here is derived from an EMBL/GenBank/DDBJ whole genome shotgun (WGS) entry which is preliminary data.</text>
</comment>
<evidence type="ECO:0000313" key="6">
    <source>
        <dbReference type="EMBL" id="THF48346.1"/>
    </source>
</evidence>
<keyword evidence="7" id="KW-1185">Reference proteome</keyword>
<feature type="domain" description="Bacterial bifunctional deaminase-reductase C-terminal" evidence="5">
    <location>
        <begin position="43"/>
        <end position="179"/>
    </location>
</feature>
<evidence type="ECO:0000313" key="7">
    <source>
        <dbReference type="Proteomes" id="UP000310754"/>
    </source>
</evidence>
<dbReference type="PANTHER" id="PTHR38011:SF7">
    <property type="entry name" value="2,5-DIAMINO-6-RIBOSYLAMINO-4(3H)-PYRIMIDINONE 5'-PHOSPHATE REDUCTASE"/>
    <property type="match status" value="1"/>
</dbReference>
<dbReference type="Gene3D" id="3.40.430.10">
    <property type="entry name" value="Dihydrofolate Reductase, subunit A"/>
    <property type="match status" value="1"/>
</dbReference>
<keyword evidence="3" id="KW-0560">Oxidoreductase</keyword>
<dbReference type="GO" id="GO:0009231">
    <property type="term" value="P:riboflavin biosynthetic process"/>
    <property type="evidence" value="ECO:0007669"/>
    <property type="project" value="InterPro"/>
</dbReference>
<reference evidence="6 7" key="1">
    <citation type="submission" date="2019-04" db="EMBL/GenBank/DDBJ databases">
        <title>Rhizobium terrae sp. nov., isolated from a paddy soil.</title>
        <authorList>
            <person name="Lin S.-Y."/>
            <person name="Hameed A."/>
            <person name="Huang H.-I."/>
            <person name="Young C.-C."/>
        </authorList>
    </citation>
    <scope>NUCLEOTIDE SEQUENCE [LARGE SCALE GENOMIC DNA]</scope>
    <source>
        <strain evidence="6 7">CC-HIH110</strain>
    </source>
</reference>
<accession>A0A4S3ZRT4</accession>
<evidence type="ECO:0000256" key="2">
    <source>
        <dbReference type="ARBA" id="ARBA00022857"/>
    </source>
</evidence>
<keyword evidence="4" id="KW-0732">Signal</keyword>
<evidence type="ECO:0000256" key="1">
    <source>
        <dbReference type="ARBA" id="ARBA00005104"/>
    </source>
</evidence>
<comment type="pathway">
    <text evidence="1">Cofactor biosynthesis; riboflavin biosynthesis.</text>
</comment>
<dbReference type="InterPro" id="IPR002734">
    <property type="entry name" value="RibDG_C"/>
</dbReference>
<keyword evidence="2" id="KW-0521">NADP</keyword>
<feature type="chain" id="PRO_5020517128" evidence="4">
    <location>
        <begin position="27"/>
        <end position="231"/>
    </location>
</feature>
<sequence>MSYACITCCLILVTAMLCPFIHINFAMQDATLLQPLSLDAGNVSCGADWQRVHRLRERYDAIAVGGRTWNLDQPRLTVRAERLGREPKRQPVRVIFAGSQPCAIQPASVQTFVIGNGGFFEGCDHASDTVSLPMQGHDLRQPLQALYRHGVRSLLVEGGRTLLHSFFRQGFADVVTVFVRASSVDSAVQAACAELGVTFADLRAKPFGEGFLLEAGRAHAHGLREGLEQAS</sequence>
<dbReference type="Pfam" id="PF01872">
    <property type="entry name" value="RibD_C"/>
    <property type="match status" value="1"/>
</dbReference>
<protein>
    <submittedName>
        <fullName evidence="6">RibD family protein</fullName>
    </submittedName>
</protein>
<dbReference type="EMBL" id="SSOA01000009">
    <property type="protein sequence ID" value="THF48346.1"/>
    <property type="molecule type" value="Genomic_DNA"/>
</dbReference>
<dbReference type="SUPFAM" id="SSF53597">
    <property type="entry name" value="Dihydrofolate reductase-like"/>
    <property type="match status" value="1"/>
</dbReference>
<organism evidence="6 7">
    <name type="scientific">Allorhizobium terrae</name>
    <dbReference type="NCBI Taxonomy" id="1848972"/>
    <lineage>
        <taxon>Bacteria</taxon>
        <taxon>Pseudomonadati</taxon>
        <taxon>Pseudomonadota</taxon>
        <taxon>Alphaproteobacteria</taxon>
        <taxon>Hyphomicrobiales</taxon>
        <taxon>Rhizobiaceae</taxon>
        <taxon>Rhizobium/Agrobacterium group</taxon>
        <taxon>Allorhizobium</taxon>
    </lineage>
</organism>
<evidence type="ECO:0000256" key="4">
    <source>
        <dbReference type="SAM" id="SignalP"/>
    </source>
</evidence>
<evidence type="ECO:0000259" key="5">
    <source>
        <dbReference type="Pfam" id="PF01872"/>
    </source>
</evidence>
<dbReference type="GO" id="GO:0008703">
    <property type="term" value="F:5-amino-6-(5-phosphoribosylamino)uracil reductase activity"/>
    <property type="evidence" value="ECO:0007669"/>
    <property type="project" value="InterPro"/>
</dbReference>
<dbReference type="Proteomes" id="UP000310754">
    <property type="component" value="Unassembled WGS sequence"/>
</dbReference>
<evidence type="ECO:0000256" key="3">
    <source>
        <dbReference type="ARBA" id="ARBA00023002"/>
    </source>
</evidence>
<name>A0A4S3ZRT4_9HYPH</name>